<keyword evidence="6" id="KW-1133">Transmembrane helix</keyword>
<comment type="similarity">
    <text evidence="1">Belongs to the thioredoxin family. DsbA subfamily.</text>
</comment>
<dbReference type="InterPro" id="IPR036249">
    <property type="entry name" value="Thioredoxin-like_sf"/>
</dbReference>
<evidence type="ECO:0000313" key="10">
    <source>
        <dbReference type="EMBL" id="CAB4747805.1"/>
    </source>
</evidence>
<dbReference type="CDD" id="cd02972">
    <property type="entry name" value="DsbA_family"/>
    <property type="match status" value="1"/>
</dbReference>
<keyword evidence="3" id="KW-0560">Oxidoreductase</keyword>
<dbReference type="AlphaFoldDB" id="A0A6J6LVJ7"/>
<dbReference type="PANTHER" id="PTHR13887:SF14">
    <property type="entry name" value="DISULFIDE BOND FORMATION PROTEIN D"/>
    <property type="match status" value="1"/>
</dbReference>
<keyword evidence="6" id="KW-0812">Transmembrane</keyword>
<evidence type="ECO:0000256" key="3">
    <source>
        <dbReference type="ARBA" id="ARBA00023002"/>
    </source>
</evidence>
<keyword evidence="4" id="KW-1015">Disulfide bond</keyword>
<dbReference type="GO" id="GO:0016491">
    <property type="term" value="F:oxidoreductase activity"/>
    <property type="evidence" value="ECO:0007669"/>
    <property type="project" value="UniProtKB-KW"/>
</dbReference>
<evidence type="ECO:0000259" key="7">
    <source>
        <dbReference type="Pfam" id="PF13462"/>
    </source>
</evidence>
<name>A0A6J6LVJ7_9ZZZZ</name>
<dbReference type="EMBL" id="CAEZWQ010000079">
    <property type="protein sequence ID" value="CAB4664455.1"/>
    <property type="molecule type" value="Genomic_DNA"/>
</dbReference>
<dbReference type="EMBL" id="CAEZUG010000040">
    <property type="protein sequence ID" value="CAB4594243.1"/>
    <property type="molecule type" value="Genomic_DNA"/>
</dbReference>
<evidence type="ECO:0000256" key="1">
    <source>
        <dbReference type="ARBA" id="ARBA00005791"/>
    </source>
</evidence>
<dbReference type="EMBL" id="CAEZZB010000075">
    <property type="protein sequence ID" value="CAB4747805.1"/>
    <property type="molecule type" value="Genomic_DNA"/>
</dbReference>
<gene>
    <name evidence="8" type="ORF">UFOPK1795_00774</name>
    <name evidence="9" type="ORF">UFOPK2275_00743</name>
    <name evidence="10" type="ORF">UFOPK2816_00676</name>
</gene>
<keyword evidence="2" id="KW-0732">Signal</keyword>
<evidence type="ECO:0000313" key="9">
    <source>
        <dbReference type="EMBL" id="CAB4664455.1"/>
    </source>
</evidence>
<evidence type="ECO:0000313" key="8">
    <source>
        <dbReference type="EMBL" id="CAB4594243.1"/>
    </source>
</evidence>
<dbReference type="Gene3D" id="3.40.30.10">
    <property type="entry name" value="Glutaredoxin"/>
    <property type="match status" value="1"/>
</dbReference>
<keyword evidence="5" id="KW-0676">Redox-active center</keyword>
<protein>
    <submittedName>
        <fullName evidence="9">Unannotated protein</fullName>
    </submittedName>
</protein>
<evidence type="ECO:0000256" key="4">
    <source>
        <dbReference type="ARBA" id="ARBA00023157"/>
    </source>
</evidence>
<dbReference type="PANTHER" id="PTHR13887">
    <property type="entry name" value="GLUTATHIONE S-TRANSFERASE KAPPA"/>
    <property type="match status" value="1"/>
</dbReference>
<feature type="domain" description="Thioredoxin-like fold" evidence="7">
    <location>
        <begin position="74"/>
        <end position="220"/>
    </location>
</feature>
<dbReference type="SUPFAM" id="SSF52833">
    <property type="entry name" value="Thioredoxin-like"/>
    <property type="match status" value="1"/>
</dbReference>
<proteinExistence type="inferred from homology"/>
<dbReference type="Pfam" id="PF13462">
    <property type="entry name" value="Thioredoxin_4"/>
    <property type="match status" value="1"/>
</dbReference>
<keyword evidence="6" id="KW-0472">Membrane</keyword>
<sequence length="237" mass="25713">MSKQAKAKNGGDNFTRWLVIGMVALVVVTGVVFSMMSSSTKANESFAALKDYTLGEKVSGAIDTTQGSGLVLNPGGPVKIDLWEDPQCPICRTFEEANGQYIDELVRTKKATVVYHALSFLGDESVRAANALMCSADEGHYLDYHNALYIVQPALENSGFFTNENLIKIGDYIGLKSKSFTDCVSNGSKADVVKAQLDSMPSFKVTGTPTVFINDKLWERKSNGFDPAEFRLAVEAG</sequence>
<accession>A0A6J6LVJ7</accession>
<reference evidence="9" key="1">
    <citation type="submission" date="2020-05" db="EMBL/GenBank/DDBJ databases">
        <authorList>
            <person name="Chiriac C."/>
            <person name="Salcher M."/>
            <person name="Ghai R."/>
            <person name="Kavagutti S V."/>
        </authorList>
    </citation>
    <scope>NUCLEOTIDE SEQUENCE</scope>
</reference>
<feature type="transmembrane region" description="Helical" evidence="6">
    <location>
        <begin position="17"/>
        <end position="36"/>
    </location>
</feature>
<evidence type="ECO:0000256" key="5">
    <source>
        <dbReference type="ARBA" id="ARBA00023284"/>
    </source>
</evidence>
<evidence type="ECO:0000256" key="6">
    <source>
        <dbReference type="SAM" id="Phobius"/>
    </source>
</evidence>
<dbReference type="InterPro" id="IPR012336">
    <property type="entry name" value="Thioredoxin-like_fold"/>
</dbReference>
<organism evidence="9">
    <name type="scientific">freshwater metagenome</name>
    <dbReference type="NCBI Taxonomy" id="449393"/>
    <lineage>
        <taxon>unclassified sequences</taxon>
        <taxon>metagenomes</taxon>
        <taxon>ecological metagenomes</taxon>
    </lineage>
</organism>
<evidence type="ECO:0000256" key="2">
    <source>
        <dbReference type="ARBA" id="ARBA00022729"/>
    </source>
</evidence>